<evidence type="ECO:0000259" key="1">
    <source>
        <dbReference type="Pfam" id="PF12688"/>
    </source>
</evidence>
<feature type="domain" description="Tetratrico peptide repeat group 5" evidence="1">
    <location>
        <begin position="41"/>
        <end position="158"/>
    </location>
</feature>
<sequence length="171" mass="18896">MSESLDDELDRIFAARDREDMAPTVAALEEIHARHPEHARVLYELAGAYDTAGDESAAAALYPRALEAGLTGDVRRRCLLQYASTLRNLDRLDDSLRVFADARREFPDAISLAVFQALSRHAAGQVHAAFAELLDVIAAHAPATELDRYRPALRANADFLRHLDTAIDTET</sequence>
<gene>
    <name evidence="2" type="ORF">RM52_00440</name>
</gene>
<comment type="caution">
    <text evidence="2">The sequence shown here is derived from an EMBL/GenBank/DDBJ whole genome shotgun (WGS) entry which is preliminary data.</text>
</comment>
<dbReference type="InterPro" id="IPR011990">
    <property type="entry name" value="TPR-like_helical_dom_sf"/>
</dbReference>
<evidence type="ECO:0000313" key="3">
    <source>
        <dbReference type="Proteomes" id="UP000031202"/>
    </source>
</evidence>
<name>A0A0B4CU08_9MICO</name>
<reference evidence="2 3" key="1">
    <citation type="submission" date="2014-12" db="EMBL/GenBank/DDBJ databases">
        <title>Genome sequencing of Microbacterium hominis TPW29.</title>
        <authorList>
            <person name="Tan P.W."/>
            <person name="Chan K.-G."/>
        </authorList>
    </citation>
    <scope>NUCLEOTIDE SEQUENCE [LARGE SCALE GENOMIC DNA]</scope>
    <source>
        <strain evidence="2 3">TPW29</strain>
    </source>
</reference>
<dbReference type="RefSeq" id="WP_039411502.1">
    <property type="nucleotide sequence ID" value="NZ_JWSZ01000001.1"/>
</dbReference>
<accession>A0A0B4CU08</accession>
<dbReference type="EMBL" id="JWSZ01000001">
    <property type="protein sequence ID" value="KIC59927.1"/>
    <property type="molecule type" value="Genomic_DNA"/>
</dbReference>
<protein>
    <recommendedName>
        <fullName evidence="1">Tetratrico peptide repeat group 5 domain-containing protein</fullName>
    </recommendedName>
</protein>
<dbReference type="InterPro" id="IPR041656">
    <property type="entry name" value="TPR_5"/>
</dbReference>
<proteinExistence type="predicted"/>
<dbReference type="SUPFAM" id="SSF48452">
    <property type="entry name" value="TPR-like"/>
    <property type="match status" value="1"/>
</dbReference>
<dbReference type="Gene3D" id="1.25.40.10">
    <property type="entry name" value="Tetratricopeptide repeat domain"/>
    <property type="match status" value="1"/>
</dbReference>
<evidence type="ECO:0000313" key="2">
    <source>
        <dbReference type="EMBL" id="KIC59927.1"/>
    </source>
</evidence>
<organism evidence="2 3">
    <name type="scientific">Microbacterium hominis</name>
    <dbReference type="NCBI Taxonomy" id="162426"/>
    <lineage>
        <taxon>Bacteria</taxon>
        <taxon>Bacillati</taxon>
        <taxon>Actinomycetota</taxon>
        <taxon>Actinomycetes</taxon>
        <taxon>Micrococcales</taxon>
        <taxon>Microbacteriaceae</taxon>
        <taxon>Microbacterium</taxon>
    </lineage>
</organism>
<dbReference type="Pfam" id="PF12688">
    <property type="entry name" value="TPR_5"/>
    <property type="match status" value="1"/>
</dbReference>
<dbReference type="AlphaFoldDB" id="A0A0B4CU08"/>
<dbReference type="Proteomes" id="UP000031202">
    <property type="component" value="Unassembled WGS sequence"/>
</dbReference>